<keyword evidence="2" id="KW-1185">Reference proteome</keyword>
<evidence type="ECO:0000313" key="2">
    <source>
        <dbReference type="Proteomes" id="UP000593573"/>
    </source>
</evidence>
<dbReference type="Proteomes" id="UP000593573">
    <property type="component" value="Unassembled WGS sequence"/>
</dbReference>
<name>A0A7J8VK57_9ROSI</name>
<accession>A0A7J8VK57</accession>
<comment type="caution">
    <text evidence="1">The sequence shown here is derived from an EMBL/GenBank/DDBJ whole genome shotgun (WGS) entry which is preliminary data.</text>
</comment>
<protein>
    <submittedName>
        <fullName evidence="1">Uncharacterized protein</fullName>
    </submittedName>
</protein>
<dbReference type="OrthoDB" id="1002384at2759"/>
<evidence type="ECO:0000313" key="1">
    <source>
        <dbReference type="EMBL" id="MBA0662834.1"/>
    </source>
</evidence>
<gene>
    <name evidence="1" type="ORF">Goklo_006903</name>
</gene>
<dbReference type="EMBL" id="JABFAB010000010">
    <property type="protein sequence ID" value="MBA0662834.1"/>
    <property type="molecule type" value="Genomic_DNA"/>
</dbReference>
<sequence>MMVAEELSFRNLTVEGDSLTCMKWPDQRVWIEKATHKVEMIAEKDRRPLN</sequence>
<dbReference type="AlphaFoldDB" id="A0A7J8VK57"/>
<feature type="non-terminal residue" evidence="1">
    <location>
        <position position="1"/>
    </location>
</feature>
<organism evidence="1 2">
    <name type="scientific">Gossypium klotzschianum</name>
    <dbReference type="NCBI Taxonomy" id="34286"/>
    <lineage>
        <taxon>Eukaryota</taxon>
        <taxon>Viridiplantae</taxon>
        <taxon>Streptophyta</taxon>
        <taxon>Embryophyta</taxon>
        <taxon>Tracheophyta</taxon>
        <taxon>Spermatophyta</taxon>
        <taxon>Magnoliopsida</taxon>
        <taxon>eudicotyledons</taxon>
        <taxon>Gunneridae</taxon>
        <taxon>Pentapetalae</taxon>
        <taxon>rosids</taxon>
        <taxon>malvids</taxon>
        <taxon>Malvales</taxon>
        <taxon>Malvaceae</taxon>
        <taxon>Malvoideae</taxon>
        <taxon>Gossypium</taxon>
    </lineage>
</organism>
<proteinExistence type="predicted"/>
<reference evidence="1 2" key="1">
    <citation type="journal article" date="2019" name="Genome Biol. Evol.">
        <title>Insights into the evolution of the New World diploid cottons (Gossypium, subgenus Houzingenia) based on genome sequencing.</title>
        <authorList>
            <person name="Grover C.E."/>
            <person name="Arick M.A. 2nd"/>
            <person name="Thrash A."/>
            <person name="Conover J.L."/>
            <person name="Sanders W.S."/>
            <person name="Peterson D.G."/>
            <person name="Frelichowski J.E."/>
            <person name="Scheffler J.A."/>
            <person name="Scheffler B.E."/>
            <person name="Wendel J.F."/>
        </authorList>
    </citation>
    <scope>NUCLEOTIDE SEQUENCE [LARGE SCALE GENOMIC DNA]</scope>
    <source>
        <strain evidence="1">57</strain>
        <tissue evidence="1">Leaf</tissue>
    </source>
</reference>